<proteinExistence type="predicted"/>
<keyword evidence="2" id="KW-1185">Reference proteome</keyword>
<name>A0ABV9IG35_9DEIO</name>
<evidence type="ECO:0000313" key="2">
    <source>
        <dbReference type="Proteomes" id="UP001595952"/>
    </source>
</evidence>
<dbReference type="RefSeq" id="WP_380063329.1">
    <property type="nucleotide sequence ID" value="NZ_JBHSEI010000015.1"/>
</dbReference>
<accession>A0ABV9IG35</accession>
<protein>
    <submittedName>
        <fullName evidence="1">Uncharacterized protein</fullName>
    </submittedName>
</protein>
<reference evidence="2" key="1">
    <citation type="journal article" date="2019" name="Int. J. Syst. Evol. Microbiol.">
        <title>The Global Catalogue of Microorganisms (GCM) 10K type strain sequencing project: providing services to taxonomists for standard genome sequencing and annotation.</title>
        <authorList>
            <consortium name="The Broad Institute Genomics Platform"/>
            <consortium name="The Broad Institute Genome Sequencing Center for Infectious Disease"/>
            <person name="Wu L."/>
            <person name="Ma J."/>
        </authorList>
    </citation>
    <scope>NUCLEOTIDE SEQUENCE [LARGE SCALE GENOMIC DNA]</scope>
    <source>
        <strain evidence="2">CCUG 55995</strain>
    </source>
</reference>
<dbReference type="Proteomes" id="UP001595952">
    <property type="component" value="Unassembled WGS sequence"/>
</dbReference>
<dbReference type="EMBL" id="JBHSEI010000015">
    <property type="protein sequence ID" value="MFC4640355.1"/>
    <property type="molecule type" value="Genomic_DNA"/>
</dbReference>
<sequence>MNEGQLLGHHGGNGLILLRRPDHAGDKVLTDFADRNAYQHVYWALKPSAENSYSMFVASEPEHAPHGFMLSVVHGQLSDLAFTPLRSYLVMYRQDPEQNGPAGSR</sequence>
<gene>
    <name evidence="1" type="ORF">ACFO0D_18655</name>
</gene>
<evidence type="ECO:0000313" key="1">
    <source>
        <dbReference type="EMBL" id="MFC4640355.1"/>
    </source>
</evidence>
<comment type="caution">
    <text evidence="1">The sequence shown here is derived from an EMBL/GenBank/DDBJ whole genome shotgun (WGS) entry which is preliminary data.</text>
</comment>
<organism evidence="1 2">
    <name type="scientific">Deinococcus hohokamensis</name>
    <dbReference type="NCBI Taxonomy" id="309883"/>
    <lineage>
        <taxon>Bacteria</taxon>
        <taxon>Thermotogati</taxon>
        <taxon>Deinococcota</taxon>
        <taxon>Deinococci</taxon>
        <taxon>Deinococcales</taxon>
        <taxon>Deinococcaceae</taxon>
        <taxon>Deinococcus</taxon>
    </lineage>
</organism>